<name>A0AAD8A5B5_DIPPU</name>
<gene>
    <name evidence="1" type="ORF">L9F63_001157</name>
</gene>
<dbReference type="EMBL" id="JASPKZ010003842">
    <property type="protein sequence ID" value="KAJ9592261.1"/>
    <property type="molecule type" value="Genomic_DNA"/>
</dbReference>
<accession>A0AAD8A5B5</accession>
<comment type="caution">
    <text evidence="1">The sequence shown here is derived from an EMBL/GenBank/DDBJ whole genome shotgun (WGS) entry which is preliminary data.</text>
</comment>
<evidence type="ECO:0000313" key="2">
    <source>
        <dbReference type="Proteomes" id="UP001233999"/>
    </source>
</evidence>
<protein>
    <submittedName>
        <fullName evidence="1">Uncharacterized protein</fullName>
    </submittedName>
</protein>
<reference evidence="1" key="2">
    <citation type="submission" date="2023-05" db="EMBL/GenBank/DDBJ databases">
        <authorList>
            <person name="Fouks B."/>
        </authorList>
    </citation>
    <scope>NUCLEOTIDE SEQUENCE</scope>
    <source>
        <strain evidence="1">Stay&amp;Tobe</strain>
        <tissue evidence="1">Testes</tissue>
    </source>
</reference>
<proteinExistence type="predicted"/>
<feature type="non-terminal residue" evidence="1">
    <location>
        <position position="65"/>
    </location>
</feature>
<keyword evidence="2" id="KW-1185">Reference proteome</keyword>
<dbReference type="AlphaFoldDB" id="A0AAD8A5B5"/>
<sequence length="65" mass="7755">VLRMFNIEERIAEVRARHRGLIAASTRDSAVRFRFHNPLCARFYTLRCTNVTRMRRCCFRIVSLP</sequence>
<dbReference type="Proteomes" id="UP001233999">
    <property type="component" value="Unassembled WGS sequence"/>
</dbReference>
<feature type="non-terminal residue" evidence="1">
    <location>
        <position position="1"/>
    </location>
</feature>
<organism evidence="1 2">
    <name type="scientific">Diploptera punctata</name>
    <name type="common">Pacific beetle cockroach</name>
    <dbReference type="NCBI Taxonomy" id="6984"/>
    <lineage>
        <taxon>Eukaryota</taxon>
        <taxon>Metazoa</taxon>
        <taxon>Ecdysozoa</taxon>
        <taxon>Arthropoda</taxon>
        <taxon>Hexapoda</taxon>
        <taxon>Insecta</taxon>
        <taxon>Pterygota</taxon>
        <taxon>Neoptera</taxon>
        <taxon>Polyneoptera</taxon>
        <taxon>Dictyoptera</taxon>
        <taxon>Blattodea</taxon>
        <taxon>Blaberoidea</taxon>
        <taxon>Blaberidae</taxon>
        <taxon>Diplopterinae</taxon>
        <taxon>Diploptera</taxon>
    </lineage>
</organism>
<evidence type="ECO:0000313" key="1">
    <source>
        <dbReference type="EMBL" id="KAJ9592261.1"/>
    </source>
</evidence>
<reference evidence="1" key="1">
    <citation type="journal article" date="2023" name="IScience">
        <title>Live-bearing cockroach genome reveals convergent evolutionary mechanisms linked to viviparity in insects and beyond.</title>
        <authorList>
            <person name="Fouks B."/>
            <person name="Harrison M.C."/>
            <person name="Mikhailova A.A."/>
            <person name="Marchal E."/>
            <person name="English S."/>
            <person name="Carruthers M."/>
            <person name="Jennings E.C."/>
            <person name="Chiamaka E.L."/>
            <person name="Frigard R.A."/>
            <person name="Pippel M."/>
            <person name="Attardo G.M."/>
            <person name="Benoit J.B."/>
            <person name="Bornberg-Bauer E."/>
            <person name="Tobe S.S."/>
        </authorList>
    </citation>
    <scope>NUCLEOTIDE SEQUENCE</scope>
    <source>
        <strain evidence="1">Stay&amp;Tobe</strain>
    </source>
</reference>